<dbReference type="PROSITE" id="PS50105">
    <property type="entry name" value="SAM_DOMAIN"/>
    <property type="match status" value="1"/>
</dbReference>
<dbReference type="Proteomes" id="UP000237105">
    <property type="component" value="Unassembled WGS sequence"/>
</dbReference>
<dbReference type="GO" id="GO:0016301">
    <property type="term" value="F:kinase activity"/>
    <property type="evidence" value="ECO:0007669"/>
    <property type="project" value="UniProtKB-KW"/>
</dbReference>
<name>A0A2P5BCQ2_PARAD</name>
<dbReference type="AlphaFoldDB" id="A0A2P5BCQ2"/>
<keyword evidence="5" id="KW-1185">Reference proteome</keyword>
<feature type="compositionally biased region" description="Polar residues" evidence="2">
    <location>
        <begin position="187"/>
        <end position="197"/>
    </location>
</feature>
<dbReference type="Gene3D" id="1.10.150.50">
    <property type="entry name" value="Transcription Factor, Ets-1"/>
    <property type="match status" value="1"/>
</dbReference>
<dbReference type="Pfam" id="PF00536">
    <property type="entry name" value="SAM_1"/>
    <property type="match status" value="1"/>
</dbReference>
<dbReference type="InterPro" id="IPR013761">
    <property type="entry name" value="SAM/pointed_sf"/>
</dbReference>
<evidence type="ECO:0000313" key="4">
    <source>
        <dbReference type="EMBL" id="PON46562.1"/>
    </source>
</evidence>
<gene>
    <name evidence="4" type="ORF">PanWU01x14_250940</name>
</gene>
<feature type="region of interest" description="Disordered" evidence="2">
    <location>
        <begin position="101"/>
        <end position="120"/>
    </location>
</feature>
<keyword evidence="4" id="KW-0418">Kinase</keyword>
<evidence type="ECO:0000256" key="2">
    <source>
        <dbReference type="SAM" id="MobiDB-lite"/>
    </source>
</evidence>
<evidence type="ECO:0000313" key="5">
    <source>
        <dbReference type="Proteomes" id="UP000237105"/>
    </source>
</evidence>
<sequence length="336" mass="37009">MAEASRARVTITLGRSGQVVKREASASDISFNDSMPAVGTKRSVRDRLGSSSSGDGYVGNGSLYNGSIKRQRGDNGTPSFRANGLGDLRISKDDLRLKLMRKNASRRAHSNDDQKYGDLRDKLTKAVRPSMPSLDSRQRLPQPKETGDYGRLPSTRSADDLLKTGYLRNSYSPWTDHVRRRSPDRMPSTSRGLSPQRNLEKIQRTPLTRTLDDGRSVQYMSKDVIGTARPMGTVAFTPNSALPPGSVKPVAPHMSQLPPPSGIVPKSSYMVDEQQTVDGLLHALGLKKYALLFKAEEVDMTALKQMGENDLKELGIPMGPRKKILLALLPRSKRQP</sequence>
<dbReference type="EMBL" id="JXTB01000309">
    <property type="protein sequence ID" value="PON46562.1"/>
    <property type="molecule type" value="Genomic_DNA"/>
</dbReference>
<reference evidence="5" key="1">
    <citation type="submission" date="2016-06" db="EMBL/GenBank/DDBJ databases">
        <title>Parallel loss of symbiosis genes in relatives of nitrogen-fixing non-legume Parasponia.</title>
        <authorList>
            <person name="Van Velzen R."/>
            <person name="Holmer R."/>
            <person name="Bu F."/>
            <person name="Rutten L."/>
            <person name="Van Zeijl A."/>
            <person name="Liu W."/>
            <person name="Santuari L."/>
            <person name="Cao Q."/>
            <person name="Sharma T."/>
            <person name="Shen D."/>
            <person name="Roswanjaya Y."/>
            <person name="Wardhani T."/>
            <person name="Kalhor M.S."/>
            <person name="Jansen J."/>
            <person name="Van den Hoogen J."/>
            <person name="Gungor B."/>
            <person name="Hartog M."/>
            <person name="Hontelez J."/>
            <person name="Verver J."/>
            <person name="Yang W.-C."/>
            <person name="Schijlen E."/>
            <person name="Repin R."/>
            <person name="Schilthuizen M."/>
            <person name="Schranz E."/>
            <person name="Heidstra R."/>
            <person name="Miyata K."/>
            <person name="Fedorova E."/>
            <person name="Kohlen W."/>
            <person name="Bisseling T."/>
            <person name="Smit S."/>
            <person name="Geurts R."/>
        </authorList>
    </citation>
    <scope>NUCLEOTIDE SEQUENCE [LARGE SCALE GENOMIC DNA]</scope>
    <source>
        <strain evidence="5">cv. WU1-14</strain>
    </source>
</reference>
<dbReference type="SUPFAM" id="SSF47769">
    <property type="entry name" value="SAM/Pointed domain"/>
    <property type="match status" value="1"/>
</dbReference>
<keyword evidence="4" id="KW-0808">Transferase</keyword>
<feature type="domain" description="SAM" evidence="3">
    <location>
        <begin position="272"/>
        <end position="335"/>
    </location>
</feature>
<protein>
    <submittedName>
        <fullName evidence="4">Mitogen-activated protein kinase kinase kinase</fullName>
    </submittedName>
</protein>
<evidence type="ECO:0000256" key="1">
    <source>
        <dbReference type="ARBA" id="ARBA00022737"/>
    </source>
</evidence>
<organism evidence="4 5">
    <name type="scientific">Parasponia andersonii</name>
    <name type="common">Sponia andersonii</name>
    <dbReference type="NCBI Taxonomy" id="3476"/>
    <lineage>
        <taxon>Eukaryota</taxon>
        <taxon>Viridiplantae</taxon>
        <taxon>Streptophyta</taxon>
        <taxon>Embryophyta</taxon>
        <taxon>Tracheophyta</taxon>
        <taxon>Spermatophyta</taxon>
        <taxon>Magnoliopsida</taxon>
        <taxon>eudicotyledons</taxon>
        <taxon>Gunneridae</taxon>
        <taxon>Pentapetalae</taxon>
        <taxon>rosids</taxon>
        <taxon>fabids</taxon>
        <taxon>Rosales</taxon>
        <taxon>Cannabaceae</taxon>
        <taxon>Parasponia</taxon>
    </lineage>
</organism>
<accession>A0A2P5BCQ2</accession>
<evidence type="ECO:0000259" key="3">
    <source>
        <dbReference type="PROSITE" id="PS50105"/>
    </source>
</evidence>
<proteinExistence type="predicted"/>
<feature type="region of interest" description="Disordered" evidence="2">
    <location>
        <begin position="125"/>
        <end position="197"/>
    </location>
</feature>
<feature type="compositionally biased region" description="Basic and acidic residues" evidence="2">
    <location>
        <begin position="109"/>
        <end position="120"/>
    </location>
</feature>
<dbReference type="InterPro" id="IPR001660">
    <property type="entry name" value="SAM"/>
</dbReference>
<dbReference type="PANTHER" id="PTHR10627:SF74">
    <property type="entry name" value="OS08G0526500 PROTEIN"/>
    <property type="match status" value="1"/>
</dbReference>
<dbReference type="FunFam" id="1.10.150.50:FF:000077">
    <property type="entry name" value="DDHD domain-containing 2"/>
    <property type="match status" value="1"/>
</dbReference>
<feature type="region of interest" description="Disordered" evidence="2">
    <location>
        <begin position="31"/>
        <end position="85"/>
    </location>
</feature>
<keyword evidence="1" id="KW-0677">Repeat</keyword>
<dbReference type="PANTHER" id="PTHR10627">
    <property type="entry name" value="SCP160"/>
    <property type="match status" value="1"/>
</dbReference>
<dbReference type="SMART" id="SM00454">
    <property type="entry name" value="SAM"/>
    <property type="match status" value="1"/>
</dbReference>
<dbReference type="OrthoDB" id="76949at2759"/>
<comment type="caution">
    <text evidence="4">The sequence shown here is derived from an EMBL/GenBank/DDBJ whole genome shotgun (WGS) entry which is preliminary data.</text>
</comment>